<keyword evidence="2" id="KW-0328">Glycosyltransferase</keyword>
<dbReference type="SUPFAM" id="SSF53448">
    <property type="entry name" value="Nucleotide-diphospho-sugar transferases"/>
    <property type="match status" value="1"/>
</dbReference>
<reference evidence="2" key="2">
    <citation type="submission" date="2021-04" db="EMBL/GenBank/DDBJ databases">
        <authorList>
            <person name="Gilroy R."/>
        </authorList>
    </citation>
    <scope>NUCLEOTIDE SEQUENCE</scope>
    <source>
        <strain evidence="2">742</strain>
    </source>
</reference>
<protein>
    <submittedName>
        <fullName evidence="2">Glycosyltransferase</fullName>
        <ecNumber evidence="2">2.4.-.-</ecNumber>
    </submittedName>
</protein>
<feature type="domain" description="Glycosyltransferase 2-like" evidence="1">
    <location>
        <begin position="4"/>
        <end position="195"/>
    </location>
</feature>
<dbReference type="PANTHER" id="PTHR43179">
    <property type="entry name" value="RHAMNOSYLTRANSFERASE WBBL"/>
    <property type="match status" value="1"/>
</dbReference>
<comment type="caution">
    <text evidence="2">The sequence shown here is derived from an EMBL/GenBank/DDBJ whole genome shotgun (WGS) entry which is preliminary data.</text>
</comment>
<dbReference type="PANTHER" id="PTHR43179:SF7">
    <property type="entry name" value="RHAMNOSYLTRANSFERASE WBBL"/>
    <property type="match status" value="1"/>
</dbReference>
<dbReference type="Gene3D" id="3.90.550.10">
    <property type="entry name" value="Spore Coat Polysaccharide Biosynthesis Protein SpsA, Chain A"/>
    <property type="match status" value="1"/>
</dbReference>
<dbReference type="GO" id="GO:0016757">
    <property type="term" value="F:glycosyltransferase activity"/>
    <property type="evidence" value="ECO:0007669"/>
    <property type="project" value="UniProtKB-KW"/>
</dbReference>
<evidence type="ECO:0000313" key="3">
    <source>
        <dbReference type="Proteomes" id="UP000824178"/>
    </source>
</evidence>
<dbReference type="EC" id="2.4.-.-" evidence="2"/>
<keyword evidence="2" id="KW-0808">Transferase</keyword>
<evidence type="ECO:0000259" key="1">
    <source>
        <dbReference type="Pfam" id="PF00535"/>
    </source>
</evidence>
<accession>A0A9E2NR64</accession>
<dbReference type="Proteomes" id="UP000824178">
    <property type="component" value="Unassembled WGS sequence"/>
</dbReference>
<dbReference type="InterPro" id="IPR001173">
    <property type="entry name" value="Glyco_trans_2-like"/>
</dbReference>
<dbReference type="Pfam" id="PF00535">
    <property type="entry name" value="Glycos_transf_2"/>
    <property type="match status" value="1"/>
</dbReference>
<organism evidence="2 3">
    <name type="scientific">Candidatus Faecalibacterium intestinavium</name>
    <dbReference type="NCBI Taxonomy" id="2838580"/>
    <lineage>
        <taxon>Bacteria</taxon>
        <taxon>Bacillati</taxon>
        <taxon>Bacillota</taxon>
        <taxon>Clostridia</taxon>
        <taxon>Eubacteriales</taxon>
        <taxon>Oscillospiraceae</taxon>
        <taxon>Faecalibacterium</taxon>
    </lineage>
</organism>
<reference evidence="2" key="1">
    <citation type="journal article" date="2021" name="PeerJ">
        <title>Extensive microbial diversity within the chicken gut microbiome revealed by metagenomics and culture.</title>
        <authorList>
            <person name="Gilroy R."/>
            <person name="Ravi A."/>
            <person name="Getino M."/>
            <person name="Pursley I."/>
            <person name="Horton D.L."/>
            <person name="Alikhan N.F."/>
            <person name="Baker D."/>
            <person name="Gharbi K."/>
            <person name="Hall N."/>
            <person name="Watson M."/>
            <person name="Adriaenssens E.M."/>
            <person name="Foster-Nyarko E."/>
            <person name="Jarju S."/>
            <person name="Secka A."/>
            <person name="Antonio M."/>
            <person name="Oren A."/>
            <person name="Chaudhuri R.R."/>
            <person name="La Ragione R."/>
            <person name="Hildebrand F."/>
            <person name="Pallen M.J."/>
        </authorList>
    </citation>
    <scope>NUCLEOTIDE SEQUENCE</scope>
    <source>
        <strain evidence="2">742</strain>
    </source>
</reference>
<dbReference type="AlphaFoldDB" id="A0A9E2NR64"/>
<gene>
    <name evidence="2" type="ORF">H9864_08195</name>
</gene>
<proteinExistence type="predicted"/>
<sequence>MSLSACIVNYGDPSEALKAAASVLEQTRRHPLALFLVDNASPGEAGQALSRAAEDGTLRPGPGQTVRVICRKENGGFGAGHNTVLPLLKSEFHFILNPDILLTEDALSGLAEWMAARPDVVMARPELHFPSGELQVLPLRRCRLLAIIYRQLPFLGFLKRYNDAYTMADRDLTVPTEIEFCTGSFSAVRTEAFREAGGFDEGYFMYVEDADLTQKMRQKGKVYLVPEYQAVHEWHRAAHRSLRPLWWQLRSMFRYFSKWGFRL</sequence>
<evidence type="ECO:0000313" key="2">
    <source>
        <dbReference type="EMBL" id="MBU3820328.1"/>
    </source>
</evidence>
<name>A0A9E2NR64_9FIRM</name>
<dbReference type="EMBL" id="JAHLFH010000173">
    <property type="protein sequence ID" value="MBU3820328.1"/>
    <property type="molecule type" value="Genomic_DNA"/>
</dbReference>
<dbReference type="InterPro" id="IPR029044">
    <property type="entry name" value="Nucleotide-diphossugar_trans"/>
</dbReference>